<evidence type="ECO:0000256" key="10">
    <source>
        <dbReference type="SAM" id="Coils"/>
    </source>
</evidence>
<reference evidence="13 14" key="2">
    <citation type="submission" date="2018-11" db="EMBL/GenBank/DDBJ databases">
        <authorList>
            <consortium name="Pathogen Informatics"/>
        </authorList>
    </citation>
    <scope>NUCLEOTIDE SEQUENCE [LARGE SCALE GENOMIC DNA]</scope>
</reference>
<organism evidence="15">
    <name type="scientific">Soboliphyme baturini</name>
    <dbReference type="NCBI Taxonomy" id="241478"/>
    <lineage>
        <taxon>Eukaryota</taxon>
        <taxon>Metazoa</taxon>
        <taxon>Ecdysozoa</taxon>
        <taxon>Nematoda</taxon>
        <taxon>Enoplea</taxon>
        <taxon>Dorylaimia</taxon>
        <taxon>Dioctophymatida</taxon>
        <taxon>Dioctophymatoidea</taxon>
        <taxon>Soboliphymatidae</taxon>
        <taxon>Soboliphyme</taxon>
    </lineage>
</organism>
<dbReference type="GO" id="GO:0007005">
    <property type="term" value="P:mitochondrion organization"/>
    <property type="evidence" value="ECO:0007669"/>
    <property type="project" value="TreeGrafter"/>
</dbReference>
<dbReference type="Gene3D" id="3.40.50.300">
    <property type="entry name" value="P-loop containing nucleotide triphosphate hydrolases"/>
    <property type="match status" value="1"/>
</dbReference>
<evidence type="ECO:0000256" key="6">
    <source>
        <dbReference type="ARBA" id="ARBA00023054"/>
    </source>
</evidence>
<dbReference type="Pfam" id="PF00004">
    <property type="entry name" value="AAA"/>
    <property type="match status" value="1"/>
</dbReference>
<dbReference type="GO" id="GO:0016887">
    <property type="term" value="F:ATP hydrolysis activity"/>
    <property type="evidence" value="ECO:0007669"/>
    <property type="project" value="InterPro"/>
</dbReference>
<evidence type="ECO:0000313" key="13">
    <source>
        <dbReference type="EMBL" id="VDP10052.1"/>
    </source>
</evidence>
<evidence type="ECO:0000259" key="12">
    <source>
        <dbReference type="SMART" id="SM00382"/>
    </source>
</evidence>
<keyword evidence="4" id="KW-0999">Mitochondrion inner membrane</keyword>
<keyword evidence="5" id="KW-0067">ATP-binding</keyword>
<evidence type="ECO:0000313" key="14">
    <source>
        <dbReference type="Proteomes" id="UP000270296"/>
    </source>
</evidence>
<keyword evidence="6 10" id="KW-0175">Coiled coil</keyword>
<gene>
    <name evidence="13" type="ORF">SBAD_LOCUS6448</name>
</gene>
<feature type="region of interest" description="Disordered" evidence="11">
    <location>
        <begin position="1"/>
        <end position="50"/>
    </location>
</feature>
<dbReference type="SMART" id="SM00382">
    <property type="entry name" value="AAA"/>
    <property type="match status" value="1"/>
</dbReference>
<dbReference type="GO" id="GO:0005743">
    <property type="term" value="C:mitochondrial inner membrane"/>
    <property type="evidence" value="ECO:0007669"/>
    <property type="project" value="UniProtKB-SubCell"/>
</dbReference>
<dbReference type="CDD" id="cd19512">
    <property type="entry name" value="RecA-like_ATAD3-like"/>
    <property type="match status" value="1"/>
</dbReference>
<evidence type="ECO:0000256" key="3">
    <source>
        <dbReference type="ARBA" id="ARBA00022741"/>
    </source>
</evidence>
<feature type="domain" description="AAA+ ATPase" evidence="12">
    <location>
        <begin position="351"/>
        <end position="484"/>
    </location>
</feature>
<dbReference type="PANTHER" id="PTHR23075:SF0">
    <property type="entry name" value="ATPASE FAMILY AAA DOMAIN-CONTAINING PROTEIN 3"/>
    <property type="match status" value="1"/>
</dbReference>
<evidence type="ECO:0000256" key="1">
    <source>
        <dbReference type="ARBA" id="ARBA00004273"/>
    </source>
</evidence>
<dbReference type="GO" id="GO:0042645">
    <property type="term" value="C:mitochondrial nucleoid"/>
    <property type="evidence" value="ECO:0007669"/>
    <property type="project" value="UniProtKB-SubCell"/>
</dbReference>
<evidence type="ECO:0000256" key="9">
    <source>
        <dbReference type="ARBA" id="ARBA00023271"/>
    </source>
</evidence>
<dbReference type="EMBL" id="UZAM01009765">
    <property type="protein sequence ID" value="VDP10052.1"/>
    <property type="molecule type" value="Genomic_DNA"/>
</dbReference>
<dbReference type="FunFam" id="3.40.50.300:FF:000470">
    <property type="entry name" value="ATPase family, AAA domain containing 3A"/>
    <property type="match status" value="1"/>
</dbReference>
<comment type="subcellular location">
    <subcellularLocation>
        <location evidence="1">Mitochondrion inner membrane</location>
    </subcellularLocation>
    <subcellularLocation>
        <location evidence="2">Mitochondrion matrix</location>
        <location evidence="2">Mitochondrion nucleoid</location>
    </subcellularLocation>
</comment>
<dbReference type="WBParaSite" id="SBAD_0000669401-mRNA-1">
    <property type="protein sequence ID" value="SBAD_0000669401-mRNA-1"/>
    <property type="gene ID" value="SBAD_0000669401"/>
</dbReference>
<feature type="compositionally biased region" description="Pro residues" evidence="11">
    <location>
        <begin position="10"/>
        <end position="22"/>
    </location>
</feature>
<reference evidence="15" key="1">
    <citation type="submission" date="2016-06" db="UniProtKB">
        <authorList>
            <consortium name="WormBaseParasite"/>
        </authorList>
    </citation>
    <scope>IDENTIFICATION</scope>
</reference>
<evidence type="ECO:0000256" key="4">
    <source>
        <dbReference type="ARBA" id="ARBA00022792"/>
    </source>
</evidence>
<feature type="coiled-coil region" evidence="10">
    <location>
        <begin position="55"/>
        <end position="201"/>
    </location>
</feature>
<accession>A0A183IS50</accession>
<evidence type="ECO:0000256" key="8">
    <source>
        <dbReference type="ARBA" id="ARBA00023136"/>
    </source>
</evidence>
<dbReference type="GO" id="GO:0005524">
    <property type="term" value="F:ATP binding"/>
    <property type="evidence" value="ECO:0007669"/>
    <property type="project" value="UniProtKB-KW"/>
</dbReference>
<dbReference type="InterPro" id="IPR003593">
    <property type="entry name" value="AAA+_ATPase"/>
</dbReference>
<dbReference type="InterPro" id="IPR003959">
    <property type="entry name" value="ATPase_AAA_core"/>
</dbReference>
<name>A0A183IS50_9BILA</name>
<evidence type="ECO:0000256" key="5">
    <source>
        <dbReference type="ARBA" id="ARBA00022840"/>
    </source>
</evidence>
<proteinExistence type="predicted"/>
<evidence type="ECO:0000313" key="15">
    <source>
        <dbReference type="WBParaSite" id="SBAD_0000669401-mRNA-1"/>
    </source>
</evidence>
<keyword evidence="8" id="KW-0472">Membrane</keyword>
<sequence length="620" mass="70183">MSWLFGVKPAAPPQMPPPPPPGSEDGAGMSPPDGPPKAPEPEGSRMAYSFDSTALERAAKAARELEKSHNAKEALQLAQMQEETKQLEFKSKIKEYEASMEQMKLEQRRVAEEERRKTLTEESKQYKMRADYQDQLAKRRLQEELATKQKMQDENLRKQEESIRRQEAMRKATIEHEVELRKKFEIQRAEAEAKAKAIAERENRDIYLEQLRTKEAERRTTIIEAIKTSGTVLGASAEAFFSDFNKMLYAVVTCLLEAGGFTLIALGAYSAKRGTGVLARYVEARLGKPSLVRETSRITALETVKHPIQTVMQLVNRRKDALSGVILHPKLEARLRDIAITTKNTKRNRGLYRNFLFYGPPGTGKTMFAKRLAAHSAMDYAILTGGDVAPLGRDGVSAIHKVFDWASSSRKGLILFVDEADAFLRKRSTEMISEDMRASLNAFLYRTGEQSSKFTMVLASNQPEQFDWAVNDRIDEMVEFPLPTVDERKRMLLFYFNKFIALPATQKKRWNRLKLASFDWVAKCEQIATQTDGLSGREIAKLAVSWQASAYASRDGVLTEKMIEDRVEDAVKQHKQKAAWLELEHQKIRLQQTIKGIDQISAKAAASLNVTESQLKEKAS</sequence>
<dbReference type="InterPro" id="IPR027417">
    <property type="entry name" value="P-loop_NTPase"/>
</dbReference>
<dbReference type="GO" id="GO:0008270">
    <property type="term" value="F:zinc ion binding"/>
    <property type="evidence" value="ECO:0007669"/>
    <property type="project" value="TreeGrafter"/>
</dbReference>
<dbReference type="Pfam" id="PF12037">
    <property type="entry name" value="ATAD3_N"/>
    <property type="match status" value="1"/>
</dbReference>
<dbReference type="AlphaFoldDB" id="A0A183IS50"/>
<dbReference type="OrthoDB" id="199596at2759"/>
<dbReference type="SUPFAM" id="SSF52540">
    <property type="entry name" value="P-loop containing nucleoside triphosphate hydrolases"/>
    <property type="match status" value="1"/>
</dbReference>
<dbReference type="PANTHER" id="PTHR23075">
    <property type="entry name" value="PUTATIVE ATP-ASE"/>
    <property type="match status" value="1"/>
</dbReference>
<keyword evidence="7" id="KW-0496">Mitochondrion</keyword>
<dbReference type="Proteomes" id="UP000270296">
    <property type="component" value="Unassembled WGS sequence"/>
</dbReference>
<evidence type="ECO:0000256" key="7">
    <source>
        <dbReference type="ARBA" id="ARBA00023128"/>
    </source>
</evidence>
<evidence type="ECO:0000256" key="2">
    <source>
        <dbReference type="ARBA" id="ARBA00004436"/>
    </source>
</evidence>
<evidence type="ECO:0000256" key="11">
    <source>
        <dbReference type="SAM" id="MobiDB-lite"/>
    </source>
</evidence>
<keyword evidence="14" id="KW-1185">Reference proteome</keyword>
<keyword evidence="9" id="KW-1135">Mitochondrion nucleoid</keyword>
<dbReference type="InterPro" id="IPR021911">
    <property type="entry name" value="ATAD3_N"/>
</dbReference>
<keyword evidence="3" id="KW-0547">Nucleotide-binding</keyword>
<protein>
    <submittedName>
        <fullName evidence="15">AAA domain-containing protein</fullName>
    </submittedName>
</protein>